<protein>
    <recommendedName>
        <fullName evidence="11">Ileal sodium/bile acid cotransporter</fullName>
    </recommendedName>
</protein>
<evidence type="ECO:0000256" key="1">
    <source>
        <dbReference type="ARBA" id="ARBA00004141"/>
    </source>
</evidence>
<keyword evidence="3 8" id="KW-0812">Transmembrane</keyword>
<dbReference type="InterPro" id="IPR002657">
    <property type="entry name" value="BilAc:Na_symport/Acr3"/>
</dbReference>
<dbReference type="PANTHER" id="PTHR10361:SF28">
    <property type="entry name" value="P3 PROTEIN-RELATED"/>
    <property type="match status" value="1"/>
</dbReference>
<feature type="compositionally biased region" description="Basic and acidic residues" evidence="7">
    <location>
        <begin position="376"/>
        <end position="389"/>
    </location>
</feature>
<keyword evidence="4" id="KW-0769">Symport</keyword>
<evidence type="ECO:0000313" key="9">
    <source>
        <dbReference type="EnsemblMetazoa" id="XP_785464"/>
    </source>
</evidence>
<evidence type="ECO:0000256" key="5">
    <source>
        <dbReference type="ARBA" id="ARBA00022989"/>
    </source>
</evidence>
<feature type="transmembrane region" description="Helical" evidence="8">
    <location>
        <begin position="120"/>
        <end position="140"/>
    </location>
</feature>
<feature type="transmembrane region" description="Helical" evidence="8">
    <location>
        <begin position="219"/>
        <end position="238"/>
    </location>
</feature>
<dbReference type="GO" id="GO:0015721">
    <property type="term" value="P:bile acid and bile salt transport"/>
    <property type="evidence" value="ECO:0000318"/>
    <property type="project" value="GO_Central"/>
</dbReference>
<evidence type="ECO:0000256" key="6">
    <source>
        <dbReference type="ARBA" id="ARBA00023136"/>
    </source>
</evidence>
<comment type="subcellular location">
    <subcellularLocation>
        <location evidence="1">Membrane</location>
        <topology evidence="1">Multi-pass membrane protein</topology>
    </subcellularLocation>
</comment>
<dbReference type="Gene3D" id="1.20.1530.20">
    <property type="match status" value="1"/>
</dbReference>
<evidence type="ECO:0000256" key="4">
    <source>
        <dbReference type="ARBA" id="ARBA00022847"/>
    </source>
</evidence>
<dbReference type="KEGG" id="spu:580301"/>
<dbReference type="FunFam" id="1.20.1530.20:FF:000070">
    <property type="entry name" value="Uncharacterized protein"/>
    <property type="match status" value="1"/>
</dbReference>
<evidence type="ECO:0000313" key="10">
    <source>
        <dbReference type="Proteomes" id="UP000007110"/>
    </source>
</evidence>
<accession>A0A7M7RD06</accession>
<keyword evidence="5 8" id="KW-1133">Transmembrane helix</keyword>
<proteinExistence type="inferred from homology"/>
<dbReference type="EnsemblMetazoa" id="XM_780371">
    <property type="protein sequence ID" value="XP_785464"/>
    <property type="gene ID" value="LOC580301"/>
</dbReference>
<feature type="region of interest" description="Disordered" evidence="7">
    <location>
        <begin position="363"/>
        <end position="389"/>
    </location>
</feature>
<dbReference type="PANTHER" id="PTHR10361">
    <property type="entry name" value="SODIUM-BILE ACID COTRANSPORTER"/>
    <property type="match status" value="1"/>
</dbReference>
<feature type="transmembrane region" description="Helical" evidence="8">
    <location>
        <begin position="250"/>
        <end position="268"/>
    </location>
</feature>
<feature type="transmembrane region" description="Helical" evidence="8">
    <location>
        <begin position="307"/>
        <end position="332"/>
    </location>
</feature>
<feature type="transmembrane region" description="Helical" evidence="8">
    <location>
        <begin position="89"/>
        <end position="114"/>
    </location>
</feature>
<evidence type="ECO:0000256" key="2">
    <source>
        <dbReference type="ARBA" id="ARBA00006528"/>
    </source>
</evidence>
<dbReference type="FunFam" id="1.20.1530.20:FF:000050">
    <property type="entry name" value="Uncharacterized protein"/>
    <property type="match status" value="1"/>
</dbReference>
<reference evidence="9" key="2">
    <citation type="submission" date="2021-01" db="UniProtKB">
        <authorList>
            <consortium name="EnsemblMetazoa"/>
        </authorList>
    </citation>
    <scope>IDENTIFICATION</scope>
</reference>
<dbReference type="OrthoDB" id="203097at2759"/>
<evidence type="ECO:0000256" key="7">
    <source>
        <dbReference type="SAM" id="MobiDB-lite"/>
    </source>
</evidence>
<feature type="transmembrane region" description="Helical" evidence="8">
    <location>
        <begin position="147"/>
        <end position="167"/>
    </location>
</feature>
<keyword evidence="6 8" id="KW-0472">Membrane</keyword>
<keyword evidence="4" id="KW-0813">Transport</keyword>
<dbReference type="GO" id="GO:0016020">
    <property type="term" value="C:membrane"/>
    <property type="evidence" value="ECO:0007669"/>
    <property type="project" value="UniProtKB-SubCell"/>
</dbReference>
<dbReference type="InterPro" id="IPR038770">
    <property type="entry name" value="Na+/solute_symporter_sf"/>
</dbReference>
<dbReference type="InParanoid" id="A0A7M7RD06"/>
<dbReference type="GO" id="GO:0008508">
    <property type="term" value="F:bile acid:sodium symporter activity"/>
    <property type="evidence" value="ECO:0000318"/>
    <property type="project" value="GO_Central"/>
</dbReference>
<reference evidence="10" key="1">
    <citation type="submission" date="2015-02" db="EMBL/GenBank/DDBJ databases">
        <title>Genome sequencing for Strongylocentrotus purpuratus.</title>
        <authorList>
            <person name="Murali S."/>
            <person name="Liu Y."/>
            <person name="Vee V."/>
            <person name="English A."/>
            <person name="Wang M."/>
            <person name="Skinner E."/>
            <person name="Han Y."/>
            <person name="Muzny D.M."/>
            <person name="Worley K.C."/>
            <person name="Gibbs R.A."/>
        </authorList>
    </citation>
    <scope>NUCLEOTIDE SEQUENCE</scope>
</reference>
<evidence type="ECO:0008006" key="11">
    <source>
        <dbReference type="Google" id="ProtNLM"/>
    </source>
</evidence>
<keyword evidence="10" id="KW-1185">Reference proteome</keyword>
<dbReference type="GeneID" id="580301"/>
<evidence type="ECO:0000256" key="8">
    <source>
        <dbReference type="SAM" id="Phobius"/>
    </source>
</evidence>
<comment type="similarity">
    <text evidence="2">Belongs to the bile acid:sodium symporter (BASS) (TC 2.A.28) family.</text>
</comment>
<organism evidence="9 10">
    <name type="scientific">Strongylocentrotus purpuratus</name>
    <name type="common">Purple sea urchin</name>
    <dbReference type="NCBI Taxonomy" id="7668"/>
    <lineage>
        <taxon>Eukaryota</taxon>
        <taxon>Metazoa</taxon>
        <taxon>Echinodermata</taxon>
        <taxon>Eleutherozoa</taxon>
        <taxon>Echinozoa</taxon>
        <taxon>Echinoidea</taxon>
        <taxon>Euechinoidea</taxon>
        <taxon>Echinacea</taxon>
        <taxon>Camarodonta</taxon>
        <taxon>Echinidea</taxon>
        <taxon>Strongylocentrotidae</taxon>
        <taxon>Strongylocentrotus</taxon>
    </lineage>
</organism>
<dbReference type="Proteomes" id="UP000007110">
    <property type="component" value="Unassembled WGS sequence"/>
</dbReference>
<dbReference type="OMA" id="MPKQVLY"/>
<feature type="transmembrane region" description="Helical" evidence="8">
    <location>
        <begin position="187"/>
        <end position="207"/>
    </location>
</feature>
<dbReference type="Pfam" id="PF01758">
    <property type="entry name" value="SBF"/>
    <property type="match status" value="1"/>
</dbReference>
<sequence length="389" mass="42574">MTTTTEAIVSKAMEVATEVLATISGSNSTGSDCDHHGDGDVGTGGGGHKNIEELKLANQCVLGVTLGLTMVAMGAAIDLRDFKIVIRRPIGVLVGLICQVVLMPLIGFIMALVLKFEAPYALGALIVASCPGGTTSNLYTFWSDGDICLSVIMTTISTIVAMGSMPLNLYIYSRRWVSGATVIPYKNIIITLITIIGPVALGMLLRWKSKKWATKIGKPFGSIGMLGIIVSIFITSYINPKIWTSSWKIYVASIAHMWIGWGLGYVIARLFRQPHRQCRTIAFETGAQHVGLALTLIAFSYKNDIQLFLQIIIYPMLFGPFSIISFSAWVGLYKIYRHYRPEETNKTEVAEGGGKEEVLEERKERLNAKEMTNGGDIEKGEKKENIKAP</sequence>
<evidence type="ECO:0000256" key="3">
    <source>
        <dbReference type="ARBA" id="ARBA00022692"/>
    </source>
</evidence>
<name>A0A7M7RD06_STRPU</name>
<dbReference type="AlphaFoldDB" id="A0A7M7RD06"/>
<dbReference type="InterPro" id="IPR004710">
    <property type="entry name" value="Bilac:Na_transpt"/>
</dbReference>
<feature type="transmembrane region" description="Helical" evidence="8">
    <location>
        <begin position="56"/>
        <end position="77"/>
    </location>
</feature>
<dbReference type="RefSeq" id="XP_785464.3">
    <property type="nucleotide sequence ID" value="XM_780371.5"/>
</dbReference>